<reference evidence="1 2" key="1">
    <citation type="journal article" date="2013" name="Front. Plant Sci.">
        <title>The Reference Genome of the Halophytic Plant Eutrema salsugineum.</title>
        <authorList>
            <person name="Yang R."/>
            <person name="Jarvis D.E."/>
            <person name="Chen H."/>
            <person name="Beilstein M.A."/>
            <person name="Grimwood J."/>
            <person name="Jenkins J."/>
            <person name="Shu S."/>
            <person name="Prochnik S."/>
            <person name="Xin M."/>
            <person name="Ma C."/>
            <person name="Schmutz J."/>
            <person name="Wing R.A."/>
            <person name="Mitchell-Olds T."/>
            <person name="Schumaker K.S."/>
            <person name="Wang X."/>
        </authorList>
    </citation>
    <scope>NUCLEOTIDE SEQUENCE [LARGE SCALE GENOMIC DNA]</scope>
</reference>
<dbReference type="KEGG" id="eus:EUTSA_v10029115mg"/>
<keyword evidence="2" id="KW-1185">Reference proteome</keyword>
<accession>V4KL23</accession>
<gene>
    <name evidence="1" type="ORF">EUTSA_v10029115mg</name>
</gene>
<evidence type="ECO:0000313" key="1">
    <source>
        <dbReference type="EMBL" id="ESQ38590.1"/>
    </source>
</evidence>
<dbReference type="EMBL" id="KI517537">
    <property type="protein sequence ID" value="ESQ38590.1"/>
    <property type="molecule type" value="Genomic_DNA"/>
</dbReference>
<dbReference type="AlphaFoldDB" id="V4KL23"/>
<evidence type="ECO:0000313" key="2">
    <source>
        <dbReference type="Proteomes" id="UP000030689"/>
    </source>
</evidence>
<sequence length="68" mass="8401">MFRRGRNGKEKGKKIFGSRFLQPITTRHVVSKRRFSWMRNKRRFSRVKPFSIYFLDPKMLREPVKNDR</sequence>
<proteinExistence type="predicted"/>
<name>V4KL23_EUTSA</name>
<dbReference type="Proteomes" id="UP000030689">
    <property type="component" value="Unassembled WGS sequence"/>
</dbReference>
<organism evidence="1 2">
    <name type="scientific">Eutrema salsugineum</name>
    <name type="common">Saltwater cress</name>
    <name type="synonym">Sisymbrium salsugineum</name>
    <dbReference type="NCBI Taxonomy" id="72664"/>
    <lineage>
        <taxon>Eukaryota</taxon>
        <taxon>Viridiplantae</taxon>
        <taxon>Streptophyta</taxon>
        <taxon>Embryophyta</taxon>
        <taxon>Tracheophyta</taxon>
        <taxon>Spermatophyta</taxon>
        <taxon>Magnoliopsida</taxon>
        <taxon>eudicotyledons</taxon>
        <taxon>Gunneridae</taxon>
        <taxon>Pentapetalae</taxon>
        <taxon>rosids</taxon>
        <taxon>malvids</taxon>
        <taxon>Brassicales</taxon>
        <taxon>Brassicaceae</taxon>
        <taxon>Eutremeae</taxon>
        <taxon>Eutrema</taxon>
    </lineage>
</organism>
<protein>
    <submittedName>
        <fullName evidence="1">Uncharacterized protein</fullName>
    </submittedName>
</protein>
<dbReference type="Gramene" id="ESQ38590">
    <property type="protein sequence ID" value="ESQ38590"/>
    <property type="gene ID" value="EUTSA_v10029115mg"/>
</dbReference>